<protein>
    <submittedName>
        <fullName evidence="2">Uncharacterized protein</fullName>
    </submittedName>
</protein>
<comment type="caution">
    <text evidence="2">The sequence shown here is derived from an EMBL/GenBank/DDBJ whole genome shotgun (WGS) entry which is preliminary data.</text>
</comment>
<gene>
    <name evidence="2" type="ORF">CSAL01_05673</name>
</gene>
<dbReference type="Proteomes" id="UP000070121">
    <property type="component" value="Unassembled WGS sequence"/>
</dbReference>
<dbReference type="OrthoDB" id="3000060at2759"/>
<keyword evidence="3" id="KW-1185">Reference proteome</keyword>
<proteinExistence type="predicted"/>
<feature type="compositionally biased region" description="Basic and acidic residues" evidence="1">
    <location>
        <begin position="13"/>
        <end position="24"/>
    </location>
</feature>
<evidence type="ECO:0000313" key="2">
    <source>
        <dbReference type="EMBL" id="KXH66543.1"/>
    </source>
</evidence>
<dbReference type="AlphaFoldDB" id="A0A135V1K6"/>
<name>A0A135V1K6_9PEZI</name>
<reference evidence="2 3" key="1">
    <citation type="submission" date="2014-02" db="EMBL/GenBank/DDBJ databases">
        <title>The genome sequence of Colletotrichum salicis CBS 607.94.</title>
        <authorList>
            <person name="Baroncelli R."/>
            <person name="Thon M.R."/>
        </authorList>
    </citation>
    <scope>NUCLEOTIDE SEQUENCE [LARGE SCALE GENOMIC DNA]</scope>
    <source>
        <strain evidence="2 3">CBS 607.94</strain>
    </source>
</reference>
<accession>A0A135V1K6</accession>
<evidence type="ECO:0000256" key="1">
    <source>
        <dbReference type="SAM" id="MobiDB-lite"/>
    </source>
</evidence>
<sequence length="190" mass="21700">MSSPSDSPAGPKAEADLDKPENHQVEPPAQQTEDPSITKLKDDMEDALVDYHAAVAHMAQLFPPQPSYHVFNQHLRDDAWHGKPLKPEPLFDYSIAAVTEYQWEVVSFADLLVRHLRVYDILRQEKILPVPGSAQGPDFNKFLRYVAEAIALANLSDKDTSKLIRDMGQDMKYWRMDSRIITRQELDEDD</sequence>
<feature type="region of interest" description="Disordered" evidence="1">
    <location>
        <begin position="1"/>
        <end position="37"/>
    </location>
</feature>
<dbReference type="EMBL" id="JFFI01000653">
    <property type="protein sequence ID" value="KXH66543.1"/>
    <property type="molecule type" value="Genomic_DNA"/>
</dbReference>
<evidence type="ECO:0000313" key="3">
    <source>
        <dbReference type="Proteomes" id="UP000070121"/>
    </source>
</evidence>
<organism evidence="2 3">
    <name type="scientific">Colletotrichum salicis</name>
    <dbReference type="NCBI Taxonomy" id="1209931"/>
    <lineage>
        <taxon>Eukaryota</taxon>
        <taxon>Fungi</taxon>
        <taxon>Dikarya</taxon>
        <taxon>Ascomycota</taxon>
        <taxon>Pezizomycotina</taxon>
        <taxon>Sordariomycetes</taxon>
        <taxon>Hypocreomycetidae</taxon>
        <taxon>Glomerellales</taxon>
        <taxon>Glomerellaceae</taxon>
        <taxon>Colletotrichum</taxon>
        <taxon>Colletotrichum acutatum species complex</taxon>
    </lineage>
</organism>